<dbReference type="EMBL" id="HBIW01025705">
    <property type="protein sequence ID" value="CAE0706719.1"/>
    <property type="molecule type" value="Transcribed_RNA"/>
</dbReference>
<feature type="transmembrane region" description="Helical" evidence="6">
    <location>
        <begin position="119"/>
        <end position="139"/>
    </location>
</feature>
<dbReference type="GO" id="GO:0016020">
    <property type="term" value="C:membrane"/>
    <property type="evidence" value="ECO:0007669"/>
    <property type="project" value="UniProtKB-SubCell"/>
</dbReference>
<dbReference type="EMBL" id="CAKKNE010000001">
    <property type="protein sequence ID" value="CAH0364367.1"/>
    <property type="molecule type" value="Genomic_DNA"/>
</dbReference>
<evidence type="ECO:0000256" key="3">
    <source>
        <dbReference type="ARBA" id="ARBA00022989"/>
    </source>
</evidence>
<dbReference type="OrthoDB" id="203284at2759"/>
<evidence type="ECO:0000256" key="4">
    <source>
        <dbReference type="ARBA" id="ARBA00023136"/>
    </source>
</evidence>
<dbReference type="PANTHER" id="PTHR38894">
    <property type="entry name" value="TRANSMEMBRANE PROTEIN"/>
    <property type="match status" value="1"/>
</dbReference>
<sequence length="280" mass="29501">MSDDNPFSDPSLQAADQSRTQEELPSWATAPADGAPPTSWSPPEDNKNEEAWSAPPPNAQPDNSGGGVRGAAQRLEQKLPQTRSGLIISMRLLNMGVSILMAAAAIIKLLSLPAFTKGVLCLYIWFFALLICCFETHLAQVSRIIGENFGFLYNVKGRVTFFILVSFLCFSIGLIGLISGVGLLVAAAYNAYVIYKHPDYEREMLENDVEQRGPSSVYGVAGSVVAPPGASSGGDSSWLEGAGAAAAQNPELAASVGSAAVGWARKNPEAAGKIARSAVV</sequence>
<protein>
    <recommendedName>
        <fullName evidence="10">Golgi apparatus membrane protein TVP15</fullName>
    </recommendedName>
</protein>
<dbReference type="InterPro" id="IPR013714">
    <property type="entry name" value="Golgi_TVP15"/>
</dbReference>
<organism evidence="7">
    <name type="scientific">Pelagomonas calceolata</name>
    <dbReference type="NCBI Taxonomy" id="35677"/>
    <lineage>
        <taxon>Eukaryota</taxon>
        <taxon>Sar</taxon>
        <taxon>Stramenopiles</taxon>
        <taxon>Ochrophyta</taxon>
        <taxon>Pelagophyceae</taxon>
        <taxon>Pelagomonadales</taxon>
        <taxon>Pelagomonadaceae</taxon>
        <taxon>Pelagomonas</taxon>
    </lineage>
</organism>
<accession>A0A7S4EDS9</accession>
<evidence type="ECO:0000256" key="5">
    <source>
        <dbReference type="SAM" id="MobiDB-lite"/>
    </source>
</evidence>
<comment type="subcellular location">
    <subcellularLocation>
        <location evidence="1">Membrane</location>
        <topology evidence="1">Multi-pass membrane protein</topology>
    </subcellularLocation>
</comment>
<feature type="transmembrane region" description="Helical" evidence="6">
    <location>
        <begin position="86"/>
        <end position="107"/>
    </location>
</feature>
<evidence type="ECO:0000256" key="1">
    <source>
        <dbReference type="ARBA" id="ARBA00004141"/>
    </source>
</evidence>
<feature type="region of interest" description="Disordered" evidence="5">
    <location>
        <begin position="1"/>
        <end position="71"/>
    </location>
</feature>
<feature type="transmembrane region" description="Helical" evidence="6">
    <location>
        <begin position="159"/>
        <end position="192"/>
    </location>
</feature>
<keyword evidence="4 6" id="KW-0472">Membrane</keyword>
<evidence type="ECO:0000256" key="2">
    <source>
        <dbReference type="ARBA" id="ARBA00022692"/>
    </source>
</evidence>
<evidence type="ECO:0000256" key="6">
    <source>
        <dbReference type="SAM" id="Phobius"/>
    </source>
</evidence>
<dbReference type="Pfam" id="PF08507">
    <property type="entry name" value="COPI_assoc"/>
    <property type="match status" value="1"/>
</dbReference>
<evidence type="ECO:0000313" key="9">
    <source>
        <dbReference type="Proteomes" id="UP000789595"/>
    </source>
</evidence>
<feature type="compositionally biased region" description="Polar residues" evidence="5">
    <location>
        <begin position="8"/>
        <end position="18"/>
    </location>
</feature>
<dbReference type="PANTHER" id="PTHR38894:SF1">
    <property type="entry name" value="TRANSMEMBRANE PROTEIN"/>
    <property type="match status" value="1"/>
</dbReference>
<keyword evidence="2 6" id="KW-0812">Transmembrane</keyword>
<evidence type="ECO:0000313" key="8">
    <source>
        <dbReference type="EMBL" id="CAH0364367.1"/>
    </source>
</evidence>
<proteinExistence type="predicted"/>
<reference evidence="7" key="1">
    <citation type="submission" date="2021-01" db="EMBL/GenBank/DDBJ databases">
        <authorList>
            <person name="Corre E."/>
            <person name="Pelletier E."/>
            <person name="Niang G."/>
            <person name="Scheremetjew M."/>
            <person name="Finn R."/>
            <person name="Kale V."/>
            <person name="Holt S."/>
            <person name="Cochrane G."/>
            <person name="Meng A."/>
            <person name="Brown T."/>
            <person name="Cohen L."/>
        </authorList>
    </citation>
    <scope>NUCLEOTIDE SEQUENCE</scope>
    <source>
        <strain evidence="7">CCMP1756</strain>
    </source>
</reference>
<evidence type="ECO:0008006" key="10">
    <source>
        <dbReference type="Google" id="ProtNLM"/>
    </source>
</evidence>
<gene>
    <name evidence="7" type="ORF">PCAL00307_LOCUS22170</name>
    <name evidence="8" type="ORF">PECAL_1P07260</name>
</gene>
<name>A0A7S4EDS9_9STRA</name>
<keyword evidence="9" id="KW-1185">Reference proteome</keyword>
<reference evidence="8" key="2">
    <citation type="submission" date="2021-11" db="EMBL/GenBank/DDBJ databases">
        <authorList>
            <consortium name="Genoscope - CEA"/>
            <person name="William W."/>
        </authorList>
    </citation>
    <scope>NUCLEOTIDE SEQUENCE</scope>
</reference>
<evidence type="ECO:0000313" key="7">
    <source>
        <dbReference type="EMBL" id="CAE0706719.1"/>
    </source>
</evidence>
<dbReference type="Proteomes" id="UP000789595">
    <property type="component" value="Unassembled WGS sequence"/>
</dbReference>
<keyword evidence="3 6" id="KW-1133">Transmembrane helix</keyword>
<dbReference type="AlphaFoldDB" id="A0A7S4EDS9"/>